<keyword evidence="3" id="KW-1185">Reference proteome</keyword>
<dbReference type="InterPro" id="IPR016032">
    <property type="entry name" value="Sig_transdc_resp-reg_C-effctor"/>
</dbReference>
<evidence type="ECO:0000313" key="2">
    <source>
        <dbReference type="EMBL" id="RDE07935.1"/>
    </source>
</evidence>
<dbReference type="InterPro" id="IPR036388">
    <property type="entry name" value="WH-like_DNA-bd_sf"/>
</dbReference>
<dbReference type="GO" id="GO:0006355">
    <property type="term" value="P:regulation of DNA-templated transcription"/>
    <property type="evidence" value="ECO:0007669"/>
    <property type="project" value="InterPro"/>
</dbReference>
<dbReference type="Proteomes" id="UP000253759">
    <property type="component" value="Unassembled WGS sequence"/>
</dbReference>
<reference evidence="3" key="1">
    <citation type="submission" date="2018-07" db="EMBL/GenBank/DDBJ databases">
        <authorList>
            <person name="Liu B.-T."/>
            <person name="Du Z."/>
        </authorList>
    </citation>
    <scope>NUCLEOTIDE SEQUENCE [LARGE SCALE GENOMIC DNA]</scope>
    <source>
        <strain evidence="3">XYN52</strain>
    </source>
</reference>
<evidence type="ECO:0000313" key="3">
    <source>
        <dbReference type="Proteomes" id="UP000253759"/>
    </source>
</evidence>
<feature type="domain" description="HTH luxR-type" evidence="1">
    <location>
        <begin position="36"/>
        <end position="93"/>
    </location>
</feature>
<dbReference type="EMBL" id="QQNH01000028">
    <property type="protein sequence ID" value="RDE07935.1"/>
    <property type="molecule type" value="Genomic_DNA"/>
</dbReference>
<dbReference type="InterPro" id="IPR000792">
    <property type="entry name" value="Tscrpt_reg_LuxR_C"/>
</dbReference>
<proteinExistence type="predicted"/>
<protein>
    <submittedName>
        <fullName evidence="2">Helix-turn-helix transcriptional regulator</fullName>
    </submittedName>
</protein>
<dbReference type="SMART" id="SM00421">
    <property type="entry name" value="HTH_LUXR"/>
    <property type="match status" value="1"/>
</dbReference>
<comment type="caution">
    <text evidence="2">The sequence shown here is derived from an EMBL/GenBank/DDBJ whole genome shotgun (WGS) entry which is preliminary data.</text>
</comment>
<dbReference type="GO" id="GO:0003677">
    <property type="term" value="F:DNA binding"/>
    <property type="evidence" value="ECO:0007669"/>
    <property type="project" value="InterPro"/>
</dbReference>
<dbReference type="OrthoDB" id="4457864at2"/>
<organism evidence="2 3">
    <name type="scientific">Pelagibacterium lacus</name>
    <dbReference type="NCBI Taxonomy" id="2282655"/>
    <lineage>
        <taxon>Bacteria</taxon>
        <taxon>Pseudomonadati</taxon>
        <taxon>Pseudomonadota</taxon>
        <taxon>Alphaproteobacteria</taxon>
        <taxon>Hyphomicrobiales</taxon>
        <taxon>Devosiaceae</taxon>
        <taxon>Pelagibacterium</taxon>
    </lineage>
</organism>
<accession>A0A369W223</accession>
<sequence>MASVKLRKSKRSAIDRSASCVVQRHDLFDLERFARMHNLTVAEQRALMGIVSGRSVLEIAALAERSPETIRSQLKRLYAKTRTSGQVELLHRIYDPMFRKDARSDDNPA</sequence>
<dbReference type="AlphaFoldDB" id="A0A369W223"/>
<gene>
    <name evidence="2" type="ORF">DVH29_14115</name>
</gene>
<name>A0A369W223_9HYPH</name>
<evidence type="ECO:0000259" key="1">
    <source>
        <dbReference type="SMART" id="SM00421"/>
    </source>
</evidence>
<dbReference type="Gene3D" id="1.10.10.10">
    <property type="entry name" value="Winged helix-like DNA-binding domain superfamily/Winged helix DNA-binding domain"/>
    <property type="match status" value="1"/>
</dbReference>
<dbReference type="SUPFAM" id="SSF46894">
    <property type="entry name" value="C-terminal effector domain of the bipartite response regulators"/>
    <property type="match status" value="1"/>
</dbReference>